<dbReference type="AlphaFoldDB" id="A0A8H3YH70"/>
<accession>A0A8H3YH70</accession>
<evidence type="ECO:0000313" key="4">
    <source>
        <dbReference type="EMBL" id="GHJ89048.1"/>
    </source>
</evidence>
<dbReference type="GO" id="GO:0042162">
    <property type="term" value="F:telomeric DNA binding"/>
    <property type="evidence" value="ECO:0007669"/>
    <property type="project" value="TreeGrafter"/>
</dbReference>
<dbReference type="InterPro" id="IPR051970">
    <property type="entry name" value="TEL2_Regulation"/>
</dbReference>
<gene>
    <name evidence="4" type="ORF">NliqN6_5450</name>
</gene>
<evidence type="ECO:0000256" key="2">
    <source>
        <dbReference type="SAM" id="MobiDB-lite"/>
    </source>
</evidence>
<dbReference type="Pfam" id="PF10193">
    <property type="entry name" value="Telomere_reg-2"/>
    <property type="match status" value="1"/>
</dbReference>
<evidence type="ECO:0000313" key="5">
    <source>
        <dbReference type="Proteomes" id="UP000620104"/>
    </source>
</evidence>
<dbReference type="InterPro" id="IPR038528">
    <property type="entry name" value="TEL2_C_sf"/>
</dbReference>
<comment type="caution">
    <text evidence="4">The sequence shown here is derived from an EMBL/GenBank/DDBJ whole genome shotgun (WGS) entry which is preliminary data.</text>
</comment>
<evidence type="ECO:0000259" key="3">
    <source>
        <dbReference type="Pfam" id="PF10193"/>
    </source>
</evidence>
<feature type="domain" description="Telomere length regulation protein conserved" evidence="3">
    <location>
        <begin position="680"/>
        <end position="791"/>
    </location>
</feature>
<dbReference type="GO" id="GO:0005829">
    <property type="term" value="C:cytosol"/>
    <property type="evidence" value="ECO:0007669"/>
    <property type="project" value="TreeGrafter"/>
</dbReference>
<dbReference type="Proteomes" id="UP000620104">
    <property type="component" value="Unassembled WGS sequence"/>
</dbReference>
<dbReference type="InterPro" id="IPR019337">
    <property type="entry name" value="Telomere_length_regulation_dom"/>
</dbReference>
<name>A0A8H3YH70_9TREE</name>
<dbReference type="PANTHER" id="PTHR15830">
    <property type="entry name" value="TELOMERE LENGTH REGULATION PROTEIN TEL2 FAMILY MEMBER"/>
    <property type="match status" value="1"/>
</dbReference>
<comment type="similarity">
    <text evidence="1">Belongs to the TEL2 family.</text>
</comment>
<evidence type="ECO:0000256" key="1">
    <source>
        <dbReference type="ARBA" id="ARBA00006133"/>
    </source>
</evidence>
<dbReference type="GO" id="GO:0051083">
    <property type="term" value="P:'de novo' cotranslational protein folding"/>
    <property type="evidence" value="ECO:0007669"/>
    <property type="project" value="TreeGrafter"/>
</dbReference>
<protein>
    <recommendedName>
        <fullName evidence="3">Telomere length regulation protein conserved domain-containing protein</fullName>
    </recommendedName>
</protein>
<dbReference type="OrthoDB" id="10254187at2759"/>
<reference evidence="4" key="1">
    <citation type="submission" date="2020-07" db="EMBL/GenBank/DDBJ databases">
        <title>Draft Genome Sequence of a Deep-Sea Yeast, Naganishia (Cryptococcus) liquefaciens strain N6.</title>
        <authorList>
            <person name="Han Y.W."/>
            <person name="Kajitani R."/>
            <person name="Morimoto H."/>
            <person name="Parhat M."/>
            <person name="Tsubouchi H."/>
            <person name="Bakenova O."/>
            <person name="Ogata M."/>
            <person name="Argunhan B."/>
            <person name="Aoki R."/>
            <person name="Kajiwara S."/>
            <person name="Itoh T."/>
            <person name="Iwasaki H."/>
        </authorList>
    </citation>
    <scope>NUCLEOTIDE SEQUENCE</scope>
    <source>
        <strain evidence="4">N6</strain>
    </source>
</reference>
<sequence>MASLQEIKSAFKEPLTHVAVLRDHFTAVHQQIQSSSSSHSNFEKSIAAVQSLLLESVLPTWSAVVDEDPEIKNLLKGCFAPGEINAHDSEKLPRYSSRNLATAYAGYHTLSTTLSNLKTSPHLLPIIIHLTSTLSERYGLAQLWNHAFDGSQGDRRGKFAWEEAVKMVVALPGKVMNAYGRAREAAVQGINDEDVDRLNGRGYFDKVMRDLEALMLSVADGASEQDISSLAYAINRLIRVGLLIPPSPSSADERRPSFFTPIFPSLLSNLDPSPAQPKSTHSTTHYPPGFWPRLLLELHESDIASLGWSFLLHLTHHISPPTSHACIPHAIAALRTFFGSAVRGKGKEREVSDVCQAFVEGLLARGKGREAGGVEAVETRCRVVVGWIAEGGDSAIKNLIERVLEVWTDPKSIKYSLFAWQLYITQLLLLAISHLPSYHPYLVQTSFKPSFLASMQEYLSHSDGAIRRLGMLVAEVLSEKTIPDDGALPPANKSKGKAKAKAKDDEVEELERMLSSLGDEENGTNQAGAAPSGKQRRRLDFGREIWDGFGQGKEECRRLRALVHGEDDEIRLSDERDLENTTIKSDLLGWDEQKSLASDPPESKSSRVENDNLPRGRSQAKSPPPKRTQPAEPDSDDESLFGYSSSANSSRSPSPTPSYLEEVARDPMSNTNTREKVQRPVYIIQLIELLRAREEPDKLEVGLKWGESLIRRKRHFGKELEENSIFLCQVLCALSDPYDIEEFEERRQSMLVALTACVPKRIAPYLIEQYFIGQYSMIQRSAILTALSMAARETAGFSTLPRPNIPKRVDFPSKLLPPALHQRYLTEQDMRSATHASLLLQTGKEDVMDVVLKKKGNTDGEAVRSRQRQLRLGQVQSHSAGGLNTIAETTDLPVIPFKDVAAEYFILPMINRFWTYFQDELARESRAAPGRRGFATGSGMILSPMALTHFISALTIMLHAAQHSPAFLAILVPEALELAIALGTQMGLSVEVASPDGGAPAELESDVVAASLELALVCISGAKVVDGGRSLVKEHITKVMAAGEWASGIFGKEQKGESTTTHKGGMKEDRIHKTAAGIVLTVSNIVEAVRR</sequence>
<proteinExistence type="inferred from homology"/>
<keyword evidence="5" id="KW-1185">Reference proteome</keyword>
<feature type="region of interest" description="Disordered" evidence="2">
    <location>
        <begin position="483"/>
        <end position="538"/>
    </location>
</feature>
<feature type="compositionally biased region" description="Low complexity" evidence="2">
    <location>
        <begin position="644"/>
        <end position="653"/>
    </location>
</feature>
<feature type="compositionally biased region" description="Basic and acidic residues" evidence="2">
    <location>
        <begin position="601"/>
        <end position="614"/>
    </location>
</feature>
<feature type="region of interest" description="Disordered" evidence="2">
    <location>
        <begin position="589"/>
        <end position="673"/>
    </location>
</feature>
<dbReference type="Gene3D" id="1.25.40.720">
    <property type="entry name" value="Telomere length regulation protein 2, C-terminal domain"/>
    <property type="match status" value="1"/>
</dbReference>
<dbReference type="GO" id="GO:0051879">
    <property type="term" value="F:Hsp90 protein binding"/>
    <property type="evidence" value="ECO:0007669"/>
    <property type="project" value="TreeGrafter"/>
</dbReference>
<dbReference type="PANTHER" id="PTHR15830:SF10">
    <property type="entry name" value="TELOMERE LENGTH REGULATION PROTEIN TEL2 HOMOLOG"/>
    <property type="match status" value="1"/>
</dbReference>
<dbReference type="EMBL" id="BLZA01000035">
    <property type="protein sequence ID" value="GHJ89048.1"/>
    <property type="molecule type" value="Genomic_DNA"/>
</dbReference>
<organism evidence="4 5">
    <name type="scientific">Naganishia liquefaciens</name>
    <dbReference type="NCBI Taxonomy" id="104408"/>
    <lineage>
        <taxon>Eukaryota</taxon>
        <taxon>Fungi</taxon>
        <taxon>Dikarya</taxon>
        <taxon>Basidiomycota</taxon>
        <taxon>Agaricomycotina</taxon>
        <taxon>Tremellomycetes</taxon>
        <taxon>Filobasidiales</taxon>
        <taxon>Filobasidiaceae</taxon>
        <taxon>Naganishia</taxon>
    </lineage>
</organism>